<dbReference type="EMBL" id="MU273532">
    <property type="protein sequence ID" value="KAI0032947.1"/>
    <property type="molecule type" value="Genomic_DNA"/>
</dbReference>
<comment type="caution">
    <text evidence="1">The sequence shown here is derived from an EMBL/GenBank/DDBJ whole genome shotgun (WGS) entry which is preliminary data.</text>
</comment>
<keyword evidence="2" id="KW-1185">Reference proteome</keyword>
<protein>
    <submittedName>
        <fullName evidence="1">Uncharacterized protein</fullName>
    </submittedName>
</protein>
<organism evidence="1 2">
    <name type="scientific">Vararia minispora EC-137</name>
    <dbReference type="NCBI Taxonomy" id="1314806"/>
    <lineage>
        <taxon>Eukaryota</taxon>
        <taxon>Fungi</taxon>
        <taxon>Dikarya</taxon>
        <taxon>Basidiomycota</taxon>
        <taxon>Agaricomycotina</taxon>
        <taxon>Agaricomycetes</taxon>
        <taxon>Russulales</taxon>
        <taxon>Lachnocladiaceae</taxon>
        <taxon>Vararia</taxon>
    </lineage>
</organism>
<gene>
    <name evidence="1" type="ORF">K488DRAFT_85398</name>
</gene>
<reference evidence="1" key="1">
    <citation type="submission" date="2021-02" db="EMBL/GenBank/DDBJ databases">
        <authorList>
            <consortium name="DOE Joint Genome Institute"/>
            <person name="Ahrendt S."/>
            <person name="Looney B.P."/>
            <person name="Miyauchi S."/>
            <person name="Morin E."/>
            <person name="Drula E."/>
            <person name="Courty P.E."/>
            <person name="Chicoki N."/>
            <person name="Fauchery L."/>
            <person name="Kohler A."/>
            <person name="Kuo A."/>
            <person name="Labutti K."/>
            <person name="Pangilinan J."/>
            <person name="Lipzen A."/>
            <person name="Riley R."/>
            <person name="Andreopoulos W."/>
            <person name="He G."/>
            <person name="Johnson J."/>
            <person name="Barry K.W."/>
            <person name="Grigoriev I.V."/>
            <person name="Nagy L."/>
            <person name="Hibbett D."/>
            <person name="Henrissat B."/>
            <person name="Matheny P.B."/>
            <person name="Labbe J."/>
            <person name="Martin F."/>
        </authorList>
    </citation>
    <scope>NUCLEOTIDE SEQUENCE</scope>
    <source>
        <strain evidence="1">EC-137</strain>
    </source>
</reference>
<accession>A0ACB8QML4</accession>
<evidence type="ECO:0000313" key="2">
    <source>
        <dbReference type="Proteomes" id="UP000814128"/>
    </source>
</evidence>
<dbReference type="Proteomes" id="UP000814128">
    <property type="component" value="Unassembled WGS sequence"/>
</dbReference>
<proteinExistence type="predicted"/>
<evidence type="ECO:0000313" key="1">
    <source>
        <dbReference type="EMBL" id="KAI0032947.1"/>
    </source>
</evidence>
<reference evidence="1" key="2">
    <citation type="journal article" date="2022" name="New Phytol.">
        <title>Evolutionary transition to the ectomycorrhizal habit in the genomes of a hyperdiverse lineage of mushroom-forming fungi.</title>
        <authorList>
            <person name="Looney B."/>
            <person name="Miyauchi S."/>
            <person name="Morin E."/>
            <person name="Drula E."/>
            <person name="Courty P.E."/>
            <person name="Kohler A."/>
            <person name="Kuo A."/>
            <person name="LaButti K."/>
            <person name="Pangilinan J."/>
            <person name="Lipzen A."/>
            <person name="Riley R."/>
            <person name="Andreopoulos W."/>
            <person name="He G."/>
            <person name="Johnson J."/>
            <person name="Nolan M."/>
            <person name="Tritt A."/>
            <person name="Barry K.W."/>
            <person name="Grigoriev I.V."/>
            <person name="Nagy L.G."/>
            <person name="Hibbett D."/>
            <person name="Henrissat B."/>
            <person name="Matheny P.B."/>
            <person name="Labbe J."/>
            <person name="Martin F.M."/>
        </authorList>
    </citation>
    <scope>NUCLEOTIDE SEQUENCE</scope>
    <source>
        <strain evidence="1">EC-137</strain>
    </source>
</reference>
<sequence>MINSVVNLPNRVIERQKAIQASHKPLWYRLPRSNIYMGTYKALFALGMVGNVYCVYSLIRGKQT</sequence>
<name>A0ACB8QML4_9AGAM</name>